<dbReference type="SUPFAM" id="SSF82199">
    <property type="entry name" value="SET domain"/>
    <property type="match status" value="1"/>
</dbReference>
<dbReference type="VEuPathDB" id="TriTrypDB:TvY486_0028370"/>
<name>F9WR86_TRYVY</name>
<dbReference type="AlphaFoldDB" id="F9WR86"/>
<accession>F9WR86</accession>
<evidence type="ECO:0008006" key="3">
    <source>
        <dbReference type="Google" id="ProtNLM"/>
    </source>
</evidence>
<dbReference type="Gene3D" id="3.90.1410.10">
    <property type="entry name" value="set domain protein methyltransferase, domain 1"/>
    <property type="match status" value="1"/>
</dbReference>
<dbReference type="EMBL" id="CAEX01004778">
    <property type="protein sequence ID" value="CCD20070.1"/>
    <property type="molecule type" value="Genomic_DNA"/>
</dbReference>
<proteinExistence type="predicted"/>
<sequence>MPWAVRHASFSRRDNSRFRTFSIPRYYGRTPTCHSTPCSLCNPLSRADVRRTLTTRGIKDIVLCDQVHLALLLAAERLKPPSTYAPYLDALPYPAIDDAAVIWSYKDVMEATQLVEWDDHQREWLTVFRAMIRRWGDASPPLEVCYWAWRTVLARMHMLPDRGLAPADVGSALSYFALSAFGRAERQSRLIKRLRATIGTVFGDDTAAEDYRLVPTLIPPLDMVDHLPSGNVSVEVQPRAGKGSCAELQAVRAIEAGEEIGLCFNKSQGIPFTLYRFGFLPL</sequence>
<evidence type="ECO:0000313" key="1">
    <source>
        <dbReference type="EMBL" id="CCD20070.1"/>
    </source>
</evidence>
<dbReference type="Proteomes" id="UP000009027">
    <property type="component" value="Unassembled WGS sequence"/>
</dbReference>
<organism evidence="1 2">
    <name type="scientific">Trypanosoma vivax (strain Y486)</name>
    <dbReference type="NCBI Taxonomy" id="1055687"/>
    <lineage>
        <taxon>Eukaryota</taxon>
        <taxon>Discoba</taxon>
        <taxon>Euglenozoa</taxon>
        <taxon>Kinetoplastea</taxon>
        <taxon>Metakinetoplastina</taxon>
        <taxon>Trypanosomatida</taxon>
        <taxon>Trypanosomatidae</taxon>
        <taxon>Trypanosoma</taxon>
        <taxon>Duttonella</taxon>
    </lineage>
</organism>
<reference evidence="1 2" key="1">
    <citation type="journal article" date="2012" name="Proc. Natl. Acad. Sci. U.S.A.">
        <title>Antigenic diversity is generated by distinct evolutionary mechanisms in African trypanosome species.</title>
        <authorList>
            <person name="Jackson A.P."/>
            <person name="Berry A."/>
            <person name="Aslett M."/>
            <person name="Allison H.C."/>
            <person name="Burton P."/>
            <person name="Vavrova-Anderson J."/>
            <person name="Brown R."/>
            <person name="Browne H."/>
            <person name="Corton N."/>
            <person name="Hauser H."/>
            <person name="Gamble J."/>
            <person name="Gilderthorp R."/>
            <person name="Marcello L."/>
            <person name="McQuillan J."/>
            <person name="Otto T.D."/>
            <person name="Quail M.A."/>
            <person name="Sanders M.J."/>
            <person name="van Tonder A."/>
            <person name="Ginger M.L."/>
            <person name="Field M.C."/>
            <person name="Barry J.D."/>
            <person name="Hertz-Fowler C."/>
            <person name="Berriman M."/>
        </authorList>
    </citation>
    <scope>NUCLEOTIDE SEQUENCE</scope>
    <source>
        <strain evidence="1 2">Y486</strain>
    </source>
</reference>
<dbReference type="InterPro" id="IPR046341">
    <property type="entry name" value="SET_dom_sf"/>
</dbReference>
<protein>
    <recommendedName>
        <fullName evidence="3">SET domain-containing protein</fullName>
    </recommendedName>
</protein>
<keyword evidence="2" id="KW-1185">Reference proteome</keyword>
<evidence type="ECO:0000313" key="2">
    <source>
        <dbReference type="Proteomes" id="UP000009027"/>
    </source>
</evidence>
<gene>
    <name evidence="1" type="ORF">TvY486_0028370</name>
</gene>